<dbReference type="AlphaFoldDB" id="A0A4R7NSW1"/>
<dbReference type="InterPro" id="IPR050072">
    <property type="entry name" value="Peptidase_M20A"/>
</dbReference>
<gene>
    <name evidence="6" type="ORF">DFR24_4417</name>
</gene>
<dbReference type="Gene3D" id="3.30.70.360">
    <property type="match status" value="1"/>
</dbReference>
<dbReference type="InterPro" id="IPR017150">
    <property type="entry name" value="Pept_M20_glutamate_carboxypep"/>
</dbReference>
<dbReference type="NCBIfam" id="NF005602">
    <property type="entry name" value="PRK07338.1"/>
    <property type="match status" value="1"/>
</dbReference>
<keyword evidence="7" id="KW-1185">Reference proteome</keyword>
<dbReference type="Gene3D" id="3.40.630.10">
    <property type="entry name" value="Zn peptidases"/>
    <property type="match status" value="1"/>
</dbReference>
<keyword evidence="6" id="KW-0645">Protease</keyword>
<evidence type="ECO:0000259" key="5">
    <source>
        <dbReference type="Pfam" id="PF07687"/>
    </source>
</evidence>
<dbReference type="InterPro" id="IPR011650">
    <property type="entry name" value="Peptidase_M20_dimer"/>
</dbReference>
<evidence type="ECO:0000256" key="2">
    <source>
        <dbReference type="ARBA" id="ARBA00022801"/>
    </source>
</evidence>
<feature type="domain" description="Peptidase M20 dimerisation" evidence="5">
    <location>
        <begin position="228"/>
        <end position="316"/>
    </location>
</feature>
<evidence type="ECO:0000256" key="4">
    <source>
        <dbReference type="PIRSR" id="PIRSR037238-1"/>
    </source>
</evidence>
<evidence type="ECO:0000256" key="3">
    <source>
        <dbReference type="ARBA" id="ARBA00023285"/>
    </source>
</evidence>
<dbReference type="OrthoDB" id="9776600at2"/>
<keyword evidence="2" id="KW-0378">Hydrolase</keyword>
<dbReference type="Proteomes" id="UP000295341">
    <property type="component" value="Unassembled WGS sequence"/>
</dbReference>
<dbReference type="InterPro" id="IPR002933">
    <property type="entry name" value="Peptidase_M20"/>
</dbReference>
<dbReference type="Pfam" id="PF07687">
    <property type="entry name" value="M20_dimer"/>
    <property type="match status" value="1"/>
</dbReference>
<feature type="active site" description="Proton acceptor" evidence="4">
    <location>
        <position position="192"/>
    </location>
</feature>
<protein>
    <submittedName>
        <fullName evidence="6">Glutamate carboxypeptidase</fullName>
    </submittedName>
</protein>
<dbReference type="SUPFAM" id="SSF53187">
    <property type="entry name" value="Zn-dependent exopeptidases"/>
    <property type="match status" value="1"/>
</dbReference>
<dbReference type="PANTHER" id="PTHR43808:SF9">
    <property type="entry name" value="BLL0789 PROTEIN"/>
    <property type="match status" value="1"/>
</dbReference>
<keyword evidence="6" id="KW-0121">Carboxypeptidase</keyword>
<comment type="caution">
    <text evidence="6">The sequence shown here is derived from an EMBL/GenBank/DDBJ whole genome shotgun (WGS) entry which is preliminary data.</text>
</comment>
<proteinExistence type="predicted"/>
<dbReference type="PANTHER" id="PTHR43808">
    <property type="entry name" value="ACETYLORNITHINE DEACETYLASE"/>
    <property type="match status" value="1"/>
</dbReference>
<organism evidence="6 7">
    <name type="scientific">Panacagrimonas perspica</name>
    <dbReference type="NCBI Taxonomy" id="381431"/>
    <lineage>
        <taxon>Bacteria</taxon>
        <taxon>Pseudomonadati</taxon>
        <taxon>Pseudomonadota</taxon>
        <taxon>Gammaproteobacteria</taxon>
        <taxon>Nevskiales</taxon>
        <taxon>Nevskiaceae</taxon>
        <taxon>Panacagrimonas</taxon>
    </lineage>
</organism>
<dbReference type="EMBL" id="SOBT01000012">
    <property type="protein sequence ID" value="TDU24154.1"/>
    <property type="molecule type" value="Genomic_DNA"/>
</dbReference>
<keyword evidence="3" id="KW-0170">Cobalt</keyword>
<dbReference type="GO" id="GO:0004180">
    <property type="term" value="F:carboxypeptidase activity"/>
    <property type="evidence" value="ECO:0007669"/>
    <property type="project" value="UniProtKB-KW"/>
</dbReference>
<dbReference type="SUPFAM" id="SSF55031">
    <property type="entry name" value="Bacterial exopeptidase dimerisation domain"/>
    <property type="match status" value="1"/>
</dbReference>
<evidence type="ECO:0000256" key="1">
    <source>
        <dbReference type="ARBA" id="ARBA00022723"/>
    </source>
</evidence>
<sequence length="434" mass="46063">MESRAVALPALSLREIQRPGYGVATFYTRTVNALANPLDWIDAQLPAMREFLVRLADQNSGSFNVAGVNAVGRDMADRFASLGATTEFIDLAPFASTGDDGLLHARPVGRAVRLRKRPEAPLRVFLCGHLDTVYPADSAFQSVISPADDVLRGPGVADLKGGLLAMWAALAALEQSPHRDRIGWEVLLNPDEEIGSASSAALLAEAAARHHLGLVYEPALPDGHLVGARKGSGNFDVVVHGRAAHAGRDFAAGRNALAACARLVDGVNALNGQREGVTINPGYLHGGGALNIVPDLAVFKFNVRATGPDDGCWLHEQLDLLLTRANAVDGISVELRGGFTRPAKPFDERNRRLAALIGDCGRTLGLSLEFKPTGGCCDGNNLHAAGLPNIDNLGVVGGDIHSEREWMRVSSLTERAKLSALLLLRLASGELAWS</sequence>
<keyword evidence="1" id="KW-0479">Metal-binding</keyword>
<dbReference type="PIRSF" id="PIRSF037238">
    <property type="entry name" value="Carboxypeptidase_G2"/>
    <property type="match status" value="1"/>
</dbReference>
<feature type="active site" evidence="4">
    <location>
        <position position="131"/>
    </location>
</feature>
<evidence type="ECO:0000313" key="7">
    <source>
        <dbReference type="Proteomes" id="UP000295341"/>
    </source>
</evidence>
<accession>A0A4R7NSW1</accession>
<evidence type="ECO:0000313" key="6">
    <source>
        <dbReference type="EMBL" id="TDU24154.1"/>
    </source>
</evidence>
<dbReference type="InterPro" id="IPR036264">
    <property type="entry name" value="Bact_exopeptidase_dim_dom"/>
</dbReference>
<name>A0A4R7NSW1_9GAMM</name>
<dbReference type="Pfam" id="PF01546">
    <property type="entry name" value="Peptidase_M20"/>
    <property type="match status" value="1"/>
</dbReference>
<reference evidence="6 7" key="1">
    <citation type="submission" date="2019-03" db="EMBL/GenBank/DDBJ databases">
        <title>Genomic Encyclopedia of Type Strains, Phase IV (KMG-IV): sequencing the most valuable type-strain genomes for metagenomic binning, comparative biology and taxonomic classification.</title>
        <authorList>
            <person name="Goeker M."/>
        </authorList>
    </citation>
    <scope>NUCLEOTIDE SEQUENCE [LARGE SCALE GENOMIC DNA]</scope>
    <source>
        <strain evidence="6 7">DSM 26377</strain>
    </source>
</reference>
<dbReference type="GO" id="GO:0046872">
    <property type="term" value="F:metal ion binding"/>
    <property type="evidence" value="ECO:0007669"/>
    <property type="project" value="UniProtKB-KW"/>
</dbReference>